<dbReference type="SUPFAM" id="SSF56784">
    <property type="entry name" value="HAD-like"/>
    <property type="match status" value="1"/>
</dbReference>
<name>A0A1M5XB00_9FIRM</name>
<keyword evidence="1" id="KW-0378">Hydrolase</keyword>
<organism evidence="1 2">
    <name type="scientific">Sporobacter termitidis DSM 10068</name>
    <dbReference type="NCBI Taxonomy" id="1123282"/>
    <lineage>
        <taxon>Bacteria</taxon>
        <taxon>Bacillati</taxon>
        <taxon>Bacillota</taxon>
        <taxon>Clostridia</taxon>
        <taxon>Eubacteriales</taxon>
        <taxon>Oscillospiraceae</taxon>
        <taxon>Sporobacter</taxon>
    </lineage>
</organism>
<dbReference type="InterPro" id="IPR041492">
    <property type="entry name" value="HAD_2"/>
</dbReference>
<dbReference type="InterPro" id="IPR036412">
    <property type="entry name" value="HAD-like_sf"/>
</dbReference>
<evidence type="ECO:0000313" key="2">
    <source>
        <dbReference type="Proteomes" id="UP000183995"/>
    </source>
</evidence>
<dbReference type="InterPro" id="IPR023214">
    <property type="entry name" value="HAD_sf"/>
</dbReference>
<protein>
    <submittedName>
        <fullName evidence="1">Putative hydrolase of the HAD superfamily</fullName>
    </submittedName>
</protein>
<sequence>MKYRYIWFDLGMTLVETPIETLYRQVLKAFDIHRDAAEIRRAVYLTDKEFMRRYPHILGTQPAHFMPWYLGILNYNLGVRLDLEENYRIFADAQSRMGLKWRPVPGAHELLRRLKGQGVGLGLISNWDHTCRRVLADNGLDALLDVTVVSSEVGIEKPNPEIFRMALETAGVRAEEAMYVGDNYYDDVVGAGGVGIKCLLIAPYGRLGLEEISHRATIRSIEEVRDYLE</sequence>
<dbReference type="Pfam" id="PF13419">
    <property type="entry name" value="HAD_2"/>
    <property type="match status" value="1"/>
</dbReference>
<dbReference type="PRINTS" id="PR00413">
    <property type="entry name" value="HADHALOGNASE"/>
</dbReference>
<dbReference type="InterPro" id="IPR006439">
    <property type="entry name" value="HAD-SF_hydro_IA"/>
</dbReference>
<keyword evidence="2" id="KW-1185">Reference proteome</keyword>
<accession>A0A1M5XB00</accession>
<dbReference type="AlphaFoldDB" id="A0A1M5XB00"/>
<dbReference type="Gene3D" id="3.40.50.1000">
    <property type="entry name" value="HAD superfamily/HAD-like"/>
    <property type="match status" value="1"/>
</dbReference>
<dbReference type="SFLD" id="SFLDG01129">
    <property type="entry name" value="C1.5:_HAD__Beta-PGM__Phosphata"/>
    <property type="match status" value="1"/>
</dbReference>
<dbReference type="NCBIfam" id="TIGR01549">
    <property type="entry name" value="HAD-SF-IA-v1"/>
    <property type="match status" value="1"/>
</dbReference>
<dbReference type="GO" id="GO:0016787">
    <property type="term" value="F:hydrolase activity"/>
    <property type="evidence" value="ECO:0007669"/>
    <property type="project" value="UniProtKB-KW"/>
</dbReference>
<dbReference type="InterPro" id="IPR044924">
    <property type="entry name" value="HAD-SF_hydro_IA_REG-2-like_cap"/>
</dbReference>
<dbReference type="PANTHER" id="PTHR46649:SF4">
    <property type="entry name" value="HALOACID DEHALOGENASE-LIKE HYDROLASE (HAD) SUPERFAMILY PROTEIN"/>
    <property type="match status" value="1"/>
</dbReference>
<dbReference type="EMBL" id="FQXV01000005">
    <property type="protein sequence ID" value="SHH96991.1"/>
    <property type="molecule type" value="Genomic_DNA"/>
</dbReference>
<dbReference type="Gene3D" id="1.10.150.720">
    <property type="entry name" value="Haloacid dehalogenase-like hydrolase"/>
    <property type="match status" value="1"/>
</dbReference>
<dbReference type="Proteomes" id="UP000183995">
    <property type="component" value="Unassembled WGS sequence"/>
</dbReference>
<dbReference type="OrthoDB" id="9131041at2"/>
<evidence type="ECO:0000313" key="1">
    <source>
        <dbReference type="EMBL" id="SHH96991.1"/>
    </source>
</evidence>
<proteinExistence type="predicted"/>
<dbReference type="PANTHER" id="PTHR46649">
    <property type="match status" value="1"/>
</dbReference>
<dbReference type="RefSeq" id="WP_073078115.1">
    <property type="nucleotide sequence ID" value="NZ_FQXV01000005.1"/>
</dbReference>
<dbReference type="STRING" id="1123282.SAMN02745823_01664"/>
<gene>
    <name evidence="1" type="ORF">SAMN02745823_01664</name>
</gene>
<reference evidence="1 2" key="1">
    <citation type="submission" date="2016-11" db="EMBL/GenBank/DDBJ databases">
        <authorList>
            <person name="Jaros S."/>
            <person name="Januszkiewicz K."/>
            <person name="Wedrychowicz H."/>
        </authorList>
    </citation>
    <scope>NUCLEOTIDE SEQUENCE [LARGE SCALE GENOMIC DNA]</scope>
    <source>
        <strain evidence="1 2">DSM 10068</strain>
    </source>
</reference>
<dbReference type="SFLD" id="SFLDS00003">
    <property type="entry name" value="Haloacid_Dehalogenase"/>
    <property type="match status" value="1"/>
</dbReference>